<evidence type="ECO:0000313" key="1">
    <source>
        <dbReference type="EMBL" id="MCC1484279.1"/>
    </source>
</evidence>
<dbReference type="NCBIfam" id="NF033487">
    <property type="entry name" value="Lacal_2735_fam"/>
    <property type="match status" value="1"/>
</dbReference>
<gene>
    <name evidence="1" type="ORF">J1C55_06755</name>
</gene>
<dbReference type="InterPro" id="IPR045493">
    <property type="entry name" value="DUF6435"/>
</dbReference>
<dbReference type="Proteomes" id="UP000778797">
    <property type="component" value="Unassembled WGS sequence"/>
</dbReference>
<protein>
    <submittedName>
        <fullName evidence="1">Lacal_2735 family protein</fullName>
    </submittedName>
</protein>
<dbReference type="EMBL" id="JAFMPT010000006">
    <property type="protein sequence ID" value="MCC1484279.1"/>
    <property type="molecule type" value="Genomic_DNA"/>
</dbReference>
<name>A0ABS8EM40_9FLAO</name>
<dbReference type="RefSeq" id="WP_227476720.1">
    <property type="nucleotide sequence ID" value="NZ_JAFMPT010000006.1"/>
</dbReference>
<comment type="caution">
    <text evidence="1">The sequence shown here is derived from an EMBL/GenBank/DDBJ whole genome shotgun (WGS) entry which is preliminary data.</text>
</comment>
<sequence length="58" mass="7245">MFSIFKTEPREIRLQRQFDKLISDWHRLSAINRSRSLKKYRCAQRILDQLNKLRQHQF</sequence>
<keyword evidence="2" id="KW-1185">Reference proteome</keyword>
<proteinExistence type="predicted"/>
<organism evidence="1 2">
    <name type="scientific">Winogradskyella immobilis</name>
    <dbReference type="NCBI Taxonomy" id="2816852"/>
    <lineage>
        <taxon>Bacteria</taxon>
        <taxon>Pseudomonadati</taxon>
        <taxon>Bacteroidota</taxon>
        <taxon>Flavobacteriia</taxon>
        <taxon>Flavobacteriales</taxon>
        <taxon>Flavobacteriaceae</taxon>
        <taxon>Winogradskyella</taxon>
    </lineage>
</organism>
<accession>A0ABS8EM40</accession>
<evidence type="ECO:0000313" key="2">
    <source>
        <dbReference type="Proteomes" id="UP000778797"/>
    </source>
</evidence>
<reference evidence="2" key="1">
    <citation type="submission" date="2021-03" db="EMBL/GenBank/DDBJ databases">
        <title>Genome of Cognatishimia sp. F0-27.</title>
        <authorList>
            <person name="Ping X."/>
        </authorList>
    </citation>
    <scope>NUCLEOTIDE SEQUENCE [LARGE SCALE GENOMIC DNA]</scope>
    <source>
        <strain evidence="2">E313</strain>
    </source>
</reference>
<reference evidence="2" key="2">
    <citation type="submission" date="2023-07" db="EMBL/GenBank/DDBJ databases">
        <title>Genome of Winogradskyella sp. E313.</title>
        <authorList>
            <person name="Zhou Y."/>
        </authorList>
    </citation>
    <scope>NUCLEOTIDE SEQUENCE [LARGE SCALE GENOMIC DNA]</scope>
    <source>
        <strain evidence="2">E313</strain>
    </source>
</reference>